<evidence type="ECO:0000313" key="1">
    <source>
        <dbReference type="EMBL" id="KAI5682394.1"/>
    </source>
</evidence>
<sequence length="415" mass="46227">MGICLSQQIKAENTFFSGTEVNSRNVSGDGGQLSNSSSKVSSASIPQTPRSQGEILQSSNLKNFTFAELKSATRNFRPDSVLGEGGFGSVFKGWIDEQSLAASKPGAGMVVAVKRLNQDGWQGHKEWLAEINYLGQLRHRNLVKLIGYCLEDDHRLLVYEFMPKGSMENHLFRRGTYFQPLSWNLRIKIALGAARGLAFLHGAETKVIYRDFKTSNILLDSNYNAKLSDFGLARDGPTGDKSHVSTRVMGTYGYAAPEYLSTGHLTAKSDVYSFGVVLLEILTGKKAIDKNRPTGEHNLVEWAKPYLTNKRRIFRVLDSRLEGQYSLGRAMKLANLALQCLSIEPKLRPTMDEVVTALEQLHNSKDAEPKNEKKESHSNRQGNPNIGPRYCRSSSEETPRRVTSYPRPSTSQLYA</sequence>
<evidence type="ECO:0000313" key="2">
    <source>
        <dbReference type="Proteomes" id="UP001060085"/>
    </source>
</evidence>
<comment type="caution">
    <text evidence="1">The sequence shown here is derived from an EMBL/GenBank/DDBJ whole genome shotgun (WGS) entry which is preliminary data.</text>
</comment>
<dbReference type="EMBL" id="CM044701">
    <property type="protein sequence ID" value="KAI5682394.1"/>
    <property type="molecule type" value="Genomic_DNA"/>
</dbReference>
<accession>A0ACC0CC77</accession>
<name>A0ACC0CC77_CATRO</name>
<gene>
    <name evidence="1" type="ORF">M9H77_03622</name>
</gene>
<dbReference type="Proteomes" id="UP001060085">
    <property type="component" value="Linkage Group LG01"/>
</dbReference>
<organism evidence="1 2">
    <name type="scientific">Catharanthus roseus</name>
    <name type="common">Madagascar periwinkle</name>
    <name type="synonym">Vinca rosea</name>
    <dbReference type="NCBI Taxonomy" id="4058"/>
    <lineage>
        <taxon>Eukaryota</taxon>
        <taxon>Viridiplantae</taxon>
        <taxon>Streptophyta</taxon>
        <taxon>Embryophyta</taxon>
        <taxon>Tracheophyta</taxon>
        <taxon>Spermatophyta</taxon>
        <taxon>Magnoliopsida</taxon>
        <taxon>eudicotyledons</taxon>
        <taxon>Gunneridae</taxon>
        <taxon>Pentapetalae</taxon>
        <taxon>asterids</taxon>
        <taxon>lamiids</taxon>
        <taxon>Gentianales</taxon>
        <taxon>Apocynaceae</taxon>
        <taxon>Rauvolfioideae</taxon>
        <taxon>Vinceae</taxon>
        <taxon>Catharanthinae</taxon>
        <taxon>Catharanthus</taxon>
    </lineage>
</organism>
<protein>
    <submittedName>
        <fullName evidence="1">Uncharacterized protein</fullName>
    </submittedName>
</protein>
<proteinExistence type="predicted"/>
<keyword evidence="2" id="KW-1185">Reference proteome</keyword>
<reference evidence="2" key="1">
    <citation type="journal article" date="2023" name="Nat. Plants">
        <title>Single-cell RNA sequencing provides a high-resolution roadmap for understanding the multicellular compartmentation of specialized metabolism.</title>
        <authorList>
            <person name="Sun S."/>
            <person name="Shen X."/>
            <person name="Li Y."/>
            <person name="Li Y."/>
            <person name="Wang S."/>
            <person name="Li R."/>
            <person name="Zhang H."/>
            <person name="Shen G."/>
            <person name="Guo B."/>
            <person name="Wei J."/>
            <person name="Xu J."/>
            <person name="St-Pierre B."/>
            <person name="Chen S."/>
            <person name="Sun C."/>
        </authorList>
    </citation>
    <scope>NUCLEOTIDE SEQUENCE [LARGE SCALE GENOMIC DNA]</scope>
</reference>